<accession>A0A2Z4YEM4</accession>
<evidence type="ECO:0000259" key="3">
    <source>
        <dbReference type="PROSITE" id="PS51462"/>
    </source>
</evidence>
<dbReference type="InterPro" id="IPR000086">
    <property type="entry name" value="NUDIX_hydrolase_dom"/>
</dbReference>
<dbReference type="SUPFAM" id="SSF55811">
    <property type="entry name" value="Nudix"/>
    <property type="match status" value="1"/>
</dbReference>
<protein>
    <submittedName>
        <fullName evidence="4">NUDIX domain family protein</fullName>
    </submittedName>
</protein>
<comment type="cofactor">
    <cofactor evidence="1">
        <name>Mg(2+)</name>
        <dbReference type="ChEBI" id="CHEBI:18420"/>
    </cofactor>
</comment>
<dbReference type="PANTHER" id="PTHR43046:SF14">
    <property type="entry name" value="MUTT_NUDIX FAMILY PROTEIN"/>
    <property type="match status" value="1"/>
</dbReference>
<reference evidence="4 5" key="1">
    <citation type="submission" date="2018-07" db="EMBL/GenBank/DDBJ databases">
        <title>Rhizobium leguminosarum strain:ATCC 14479 Genome sequencing and assembly.</title>
        <authorList>
            <person name="Chakraborty R."/>
        </authorList>
    </citation>
    <scope>NUCLEOTIDE SEQUENCE [LARGE SCALE GENOMIC DNA]</scope>
    <source>
        <strain evidence="4 5">ATCC 14479</strain>
    </source>
</reference>
<sequence length="169" mass="19169">MDEAARTMIVMNAGDSRFQLRACALIRLNGHILIHRVVGDPCWVLPGGRVEFHEAGAETLAREMEEEIGSKASIGPLRFVIENFFALAGRRVHEVGFYYEVELLRPLPFDETNIVHRVRDGSADLEFRWALPTRTVLDQFRLLPMPLRGLVETMPDGIHHLVRRDAAAE</sequence>
<proteinExistence type="predicted"/>
<dbReference type="PANTHER" id="PTHR43046">
    <property type="entry name" value="GDP-MANNOSE MANNOSYL HYDROLASE"/>
    <property type="match status" value="1"/>
</dbReference>
<dbReference type="Pfam" id="PF00293">
    <property type="entry name" value="NUDIX"/>
    <property type="match status" value="1"/>
</dbReference>
<evidence type="ECO:0000313" key="4">
    <source>
        <dbReference type="EMBL" id="AXA39827.1"/>
    </source>
</evidence>
<dbReference type="Gene3D" id="3.90.79.10">
    <property type="entry name" value="Nucleoside Triphosphate Pyrophosphohydrolase"/>
    <property type="match status" value="1"/>
</dbReference>
<dbReference type="EMBL" id="CP030760">
    <property type="protein sequence ID" value="AXA39827.1"/>
    <property type="molecule type" value="Genomic_DNA"/>
</dbReference>
<keyword evidence="2" id="KW-0378">Hydrolase</keyword>
<dbReference type="PROSITE" id="PS00893">
    <property type="entry name" value="NUDIX_BOX"/>
    <property type="match status" value="1"/>
</dbReference>
<dbReference type="Proteomes" id="UP000251166">
    <property type="component" value="Chromosome"/>
</dbReference>
<evidence type="ECO:0000256" key="2">
    <source>
        <dbReference type="ARBA" id="ARBA00022801"/>
    </source>
</evidence>
<evidence type="ECO:0000313" key="5">
    <source>
        <dbReference type="Proteomes" id="UP000251166"/>
    </source>
</evidence>
<dbReference type="RefSeq" id="WP_112906663.1">
    <property type="nucleotide sequence ID" value="NZ_CP030760.1"/>
</dbReference>
<dbReference type="PROSITE" id="PS51462">
    <property type="entry name" value="NUDIX"/>
    <property type="match status" value="1"/>
</dbReference>
<organism evidence="4 5">
    <name type="scientific">Rhizobium leguminosarum</name>
    <dbReference type="NCBI Taxonomy" id="384"/>
    <lineage>
        <taxon>Bacteria</taxon>
        <taxon>Pseudomonadati</taxon>
        <taxon>Pseudomonadota</taxon>
        <taxon>Alphaproteobacteria</taxon>
        <taxon>Hyphomicrobiales</taxon>
        <taxon>Rhizobiaceae</taxon>
        <taxon>Rhizobium/Agrobacterium group</taxon>
        <taxon>Rhizobium</taxon>
    </lineage>
</organism>
<dbReference type="GO" id="GO:0016787">
    <property type="term" value="F:hydrolase activity"/>
    <property type="evidence" value="ECO:0007669"/>
    <property type="project" value="UniProtKB-KW"/>
</dbReference>
<dbReference type="CDD" id="cd04688">
    <property type="entry name" value="NUDIX_Hydrolase"/>
    <property type="match status" value="1"/>
</dbReference>
<evidence type="ECO:0000256" key="1">
    <source>
        <dbReference type="ARBA" id="ARBA00001946"/>
    </source>
</evidence>
<dbReference type="InterPro" id="IPR020084">
    <property type="entry name" value="NUDIX_hydrolase_CS"/>
</dbReference>
<name>A0A2Z4YEM4_RHILE</name>
<dbReference type="InterPro" id="IPR015797">
    <property type="entry name" value="NUDIX_hydrolase-like_dom_sf"/>
</dbReference>
<dbReference type="AlphaFoldDB" id="A0A2Z4YEM4"/>
<gene>
    <name evidence="4" type="ORF">DLJ82_2234</name>
</gene>
<feature type="domain" description="Nudix hydrolase" evidence="3">
    <location>
        <begin position="16"/>
        <end position="151"/>
    </location>
</feature>